<gene>
    <name evidence="1" type="ORF">GCM10009601_51360</name>
</gene>
<reference evidence="2" key="1">
    <citation type="journal article" date="2019" name="Int. J. Syst. Evol. Microbiol.">
        <title>The Global Catalogue of Microorganisms (GCM) 10K type strain sequencing project: providing services to taxonomists for standard genome sequencing and annotation.</title>
        <authorList>
            <consortium name="The Broad Institute Genomics Platform"/>
            <consortium name="The Broad Institute Genome Sequencing Center for Infectious Disease"/>
            <person name="Wu L."/>
            <person name="Ma J."/>
        </authorList>
    </citation>
    <scope>NUCLEOTIDE SEQUENCE [LARGE SCALE GENOMIC DNA]</scope>
    <source>
        <strain evidence="2">JCM 11756</strain>
    </source>
</reference>
<dbReference type="RefSeq" id="WP_344015518.1">
    <property type="nucleotide sequence ID" value="NZ_BAAAIZ010000090.1"/>
</dbReference>
<organism evidence="1 2">
    <name type="scientific">Streptomyces thermospinosisporus</name>
    <dbReference type="NCBI Taxonomy" id="161482"/>
    <lineage>
        <taxon>Bacteria</taxon>
        <taxon>Bacillati</taxon>
        <taxon>Actinomycetota</taxon>
        <taxon>Actinomycetes</taxon>
        <taxon>Kitasatosporales</taxon>
        <taxon>Streptomycetaceae</taxon>
        <taxon>Streptomyces</taxon>
    </lineage>
</organism>
<comment type="caution">
    <text evidence="1">The sequence shown here is derived from an EMBL/GenBank/DDBJ whole genome shotgun (WGS) entry which is preliminary data.</text>
</comment>
<sequence>MTQLTATFTVTIKTKPDGDYYFDHDDLVRNVVPWIEGGLDDRDDIAEVTITEQATEEAHAELRHARAALARIRQMADYWEQHLPEVIRTPAVVSALRAAMERAESAAVSAAVAPPTTTTHGLSVQHADALWDAVAIPGPRTATYPEQHERVCRAVREILDELTPARADADAQTALRDRIAEALMQWAEGNNSPKYTSMRRPETVVQNAYSRADAVLAVLPSSGCLTPEYTDGPCHCPACDPAAHRTDRAVVLADVERAIRTATGSCGYKAEDGCDFCNGVDAALDQVRRVADETATETPPLVHVGWWCWRGGNHGHLAAMACRSDNVPIHVPAEWEDDMRAVIQRLEDEDDEPAAGARQDGAHQ</sequence>
<proteinExistence type="predicted"/>
<keyword evidence="2" id="KW-1185">Reference proteome</keyword>
<accession>A0ABP4JVG4</accession>
<dbReference type="Proteomes" id="UP001500973">
    <property type="component" value="Unassembled WGS sequence"/>
</dbReference>
<dbReference type="EMBL" id="BAAAIZ010000090">
    <property type="protein sequence ID" value="GAA1431748.1"/>
    <property type="molecule type" value="Genomic_DNA"/>
</dbReference>
<evidence type="ECO:0000313" key="1">
    <source>
        <dbReference type="EMBL" id="GAA1431748.1"/>
    </source>
</evidence>
<protein>
    <submittedName>
        <fullName evidence="1">Uncharacterized protein</fullName>
    </submittedName>
</protein>
<evidence type="ECO:0000313" key="2">
    <source>
        <dbReference type="Proteomes" id="UP001500973"/>
    </source>
</evidence>
<name>A0ABP4JVG4_9ACTN</name>